<gene>
    <name evidence="1" type="ORF">UFOVP972_313</name>
</gene>
<protein>
    <submittedName>
        <fullName evidence="1">Uncharacterized protein</fullName>
    </submittedName>
</protein>
<sequence>MLNFNQFINESKDNEFESIEKGDTVRWMGSRYQVKKASDGAITIEGRSKDIPISKGMWKERGGVIIEKKKDSNKDEK</sequence>
<proteinExistence type="predicted"/>
<accession>A0A6J5PWU2</accession>
<reference evidence="1" key="1">
    <citation type="submission" date="2020-05" db="EMBL/GenBank/DDBJ databases">
        <authorList>
            <person name="Chiriac C."/>
            <person name="Salcher M."/>
            <person name="Ghai R."/>
            <person name="Kavagutti S V."/>
        </authorList>
    </citation>
    <scope>NUCLEOTIDE SEQUENCE</scope>
</reference>
<name>A0A6J5PWU2_9CAUD</name>
<dbReference type="EMBL" id="LR796923">
    <property type="protein sequence ID" value="CAB4175682.1"/>
    <property type="molecule type" value="Genomic_DNA"/>
</dbReference>
<organism evidence="1">
    <name type="scientific">uncultured Caudovirales phage</name>
    <dbReference type="NCBI Taxonomy" id="2100421"/>
    <lineage>
        <taxon>Viruses</taxon>
        <taxon>Duplodnaviria</taxon>
        <taxon>Heunggongvirae</taxon>
        <taxon>Uroviricota</taxon>
        <taxon>Caudoviricetes</taxon>
        <taxon>Peduoviridae</taxon>
        <taxon>Maltschvirus</taxon>
        <taxon>Maltschvirus maltsch</taxon>
    </lineage>
</organism>
<evidence type="ECO:0000313" key="1">
    <source>
        <dbReference type="EMBL" id="CAB4175682.1"/>
    </source>
</evidence>